<dbReference type="WBParaSite" id="nRc.2.0.1.t21259-RA">
    <property type="protein sequence ID" value="nRc.2.0.1.t21259-RA"/>
    <property type="gene ID" value="nRc.2.0.1.g21259"/>
</dbReference>
<name>A0A915J649_ROMCU</name>
<reference evidence="3" key="1">
    <citation type="submission" date="2022-11" db="UniProtKB">
        <authorList>
            <consortium name="WormBaseParasite"/>
        </authorList>
    </citation>
    <scope>IDENTIFICATION</scope>
</reference>
<proteinExistence type="predicted"/>
<keyword evidence="2" id="KW-1185">Reference proteome</keyword>
<dbReference type="Proteomes" id="UP000887565">
    <property type="component" value="Unplaced"/>
</dbReference>
<evidence type="ECO:0000313" key="2">
    <source>
        <dbReference type="Proteomes" id="UP000887565"/>
    </source>
</evidence>
<evidence type="ECO:0000313" key="3">
    <source>
        <dbReference type="WBParaSite" id="nRc.2.0.1.t21259-RA"/>
    </source>
</evidence>
<organism evidence="2 3">
    <name type="scientific">Romanomermis culicivorax</name>
    <name type="common">Nematode worm</name>
    <dbReference type="NCBI Taxonomy" id="13658"/>
    <lineage>
        <taxon>Eukaryota</taxon>
        <taxon>Metazoa</taxon>
        <taxon>Ecdysozoa</taxon>
        <taxon>Nematoda</taxon>
        <taxon>Enoplea</taxon>
        <taxon>Dorylaimia</taxon>
        <taxon>Mermithida</taxon>
        <taxon>Mermithoidea</taxon>
        <taxon>Mermithidae</taxon>
        <taxon>Romanomermis</taxon>
    </lineage>
</organism>
<evidence type="ECO:0000256" key="1">
    <source>
        <dbReference type="SAM" id="MobiDB-lite"/>
    </source>
</evidence>
<sequence length="114" mass="12964">MIRPEQCLSAKQKGMAQGKQYQELTQPPSTVWFINTMRKVVKLTQDHQRQALLDGLKNHLVHVPIDIDPGMGYLDKDHWKLQLPWCSGQNHGNGVVVRRYVSPLSGVGKKVTTY</sequence>
<dbReference type="AlphaFoldDB" id="A0A915J649"/>
<accession>A0A915J649</accession>
<protein>
    <submittedName>
        <fullName evidence="3">Uncharacterized protein</fullName>
    </submittedName>
</protein>
<feature type="region of interest" description="Disordered" evidence="1">
    <location>
        <begin position="1"/>
        <end position="22"/>
    </location>
</feature>